<gene>
    <name evidence="3" type="ORF">PICMEDRAFT_36078</name>
</gene>
<sequence length="260" mass="28617">MTTTPTAEKAGTPIFKNNPEQNSSQSSITLPIHSKFRSFVHKNEIPRKVFHLSIGFVTLYLHCHGYKTANTWQPVSVAVSCIFLLDIIRFNWPYFNKLYCSTVGFLMREKEVNSVNGVIWFQLGSLITFMSHSQDVAVMAILLLSWSDTAASTVGRRFGHASPKLARGKSLVGSVAAFFTGIIACYVFYGAIAPRYPQYSQGFEYDPSTNMLNLHTLALLSGFIAAVSEGIDIAGLDDNLTIPVLSSFFLSGVIKLGKAN</sequence>
<keyword evidence="2" id="KW-0812">Transmembrane</keyword>
<evidence type="ECO:0008006" key="5">
    <source>
        <dbReference type="Google" id="ProtNLM"/>
    </source>
</evidence>
<dbReference type="GeneID" id="30179671"/>
<dbReference type="PANTHER" id="PTHR31303">
    <property type="entry name" value="CTP-DEPENDENT DIACYLGLYCEROL KINASE 1"/>
    <property type="match status" value="1"/>
</dbReference>
<dbReference type="EMBL" id="KV454005">
    <property type="protein sequence ID" value="ODQ45310.1"/>
    <property type="molecule type" value="Genomic_DNA"/>
</dbReference>
<feature type="region of interest" description="Disordered" evidence="1">
    <location>
        <begin position="1"/>
        <end position="26"/>
    </location>
</feature>
<evidence type="ECO:0000313" key="3">
    <source>
        <dbReference type="EMBL" id="ODQ45310.1"/>
    </source>
</evidence>
<protein>
    <recommendedName>
        <fullName evidence="5">CTP-dependent diacylglycerol kinase 1</fullName>
    </recommendedName>
</protein>
<proteinExistence type="predicted"/>
<evidence type="ECO:0000313" key="4">
    <source>
        <dbReference type="Proteomes" id="UP000094455"/>
    </source>
</evidence>
<organism evidence="3 4">
    <name type="scientific">Pichia membranifaciens NRRL Y-2026</name>
    <dbReference type="NCBI Taxonomy" id="763406"/>
    <lineage>
        <taxon>Eukaryota</taxon>
        <taxon>Fungi</taxon>
        <taxon>Dikarya</taxon>
        <taxon>Ascomycota</taxon>
        <taxon>Saccharomycotina</taxon>
        <taxon>Pichiomycetes</taxon>
        <taxon>Pichiales</taxon>
        <taxon>Pichiaceae</taxon>
        <taxon>Pichia</taxon>
    </lineage>
</organism>
<reference evidence="3 4" key="1">
    <citation type="journal article" date="2016" name="Proc. Natl. Acad. Sci. U.S.A.">
        <title>Comparative genomics of biotechnologically important yeasts.</title>
        <authorList>
            <person name="Riley R."/>
            <person name="Haridas S."/>
            <person name="Wolfe K.H."/>
            <person name="Lopes M.R."/>
            <person name="Hittinger C.T."/>
            <person name="Goeker M."/>
            <person name="Salamov A.A."/>
            <person name="Wisecaver J.H."/>
            <person name="Long T.M."/>
            <person name="Calvey C.H."/>
            <person name="Aerts A.L."/>
            <person name="Barry K.W."/>
            <person name="Choi C."/>
            <person name="Clum A."/>
            <person name="Coughlan A.Y."/>
            <person name="Deshpande S."/>
            <person name="Douglass A.P."/>
            <person name="Hanson S.J."/>
            <person name="Klenk H.-P."/>
            <person name="LaButti K.M."/>
            <person name="Lapidus A."/>
            <person name="Lindquist E.A."/>
            <person name="Lipzen A.M."/>
            <person name="Meier-Kolthoff J.P."/>
            <person name="Ohm R.A."/>
            <person name="Otillar R.P."/>
            <person name="Pangilinan J.L."/>
            <person name="Peng Y."/>
            <person name="Rokas A."/>
            <person name="Rosa C.A."/>
            <person name="Scheuner C."/>
            <person name="Sibirny A.A."/>
            <person name="Slot J.C."/>
            <person name="Stielow J.B."/>
            <person name="Sun H."/>
            <person name="Kurtzman C.P."/>
            <person name="Blackwell M."/>
            <person name="Grigoriev I.V."/>
            <person name="Jeffries T.W."/>
        </authorList>
    </citation>
    <scope>NUCLEOTIDE SEQUENCE [LARGE SCALE GENOMIC DNA]</scope>
    <source>
        <strain evidence="3 4">NRRL Y-2026</strain>
    </source>
</reference>
<dbReference type="AlphaFoldDB" id="A0A1E3NGN0"/>
<dbReference type="GO" id="GO:0097038">
    <property type="term" value="C:perinuclear endoplasmic reticulum"/>
    <property type="evidence" value="ECO:0007669"/>
    <property type="project" value="EnsemblFungi"/>
</dbReference>
<keyword evidence="2" id="KW-0472">Membrane</keyword>
<dbReference type="GO" id="GO:0005789">
    <property type="term" value="C:endoplasmic reticulum membrane"/>
    <property type="evidence" value="ECO:0007669"/>
    <property type="project" value="TreeGrafter"/>
</dbReference>
<dbReference type="GO" id="GO:0006654">
    <property type="term" value="P:phosphatidic acid biosynthetic process"/>
    <property type="evidence" value="ECO:0007669"/>
    <property type="project" value="EnsemblFungi"/>
</dbReference>
<dbReference type="PANTHER" id="PTHR31303:SF1">
    <property type="entry name" value="CTP-DEPENDENT DIACYLGLYCEROL KINASE 1"/>
    <property type="match status" value="1"/>
</dbReference>
<dbReference type="Proteomes" id="UP000094455">
    <property type="component" value="Unassembled WGS sequence"/>
</dbReference>
<dbReference type="STRING" id="763406.A0A1E3NGN0"/>
<dbReference type="GO" id="GO:0004143">
    <property type="term" value="F:ATP-dependent diacylglycerol kinase activity"/>
    <property type="evidence" value="ECO:0007669"/>
    <property type="project" value="InterPro"/>
</dbReference>
<accession>A0A1E3NGN0</accession>
<dbReference type="GO" id="GO:0101026">
    <property type="term" value="P:mitotic nuclear membrane biogenesis"/>
    <property type="evidence" value="ECO:0007669"/>
    <property type="project" value="EnsemblFungi"/>
</dbReference>
<dbReference type="OrthoDB" id="5673at2759"/>
<feature type="transmembrane region" description="Helical" evidence="2">
    <location>
        <begin position="171"/>
        <end position="192"/>
    </location>
</feature>
<evidence type="ECO:0000256" key="1">
    <source>
        <dbReference type="SAM" id="MobiDB-lite"/>
    </source>
</evidence>
<keyword evidence="4" id="KW-1185">Reference proteome</keyword>
<keyword evidence="2" id="KW-1133">Transmembrane helix</keyword>
<name>A0A1E3NGN0_9ASCO</name>
<dbReference type="RefSeq" id="XP_019016423.1">
    <property type="nucleotide sequence ID" value="XM_019162984.1"/>
</dbReference>
<dbReference type="Pfam" id="PF01148">
    <property type="entry name" value="CTP_transf_1"/>
    <property type="match status" value="1"/>
</dbReference>
<dbReference type="InterPro" id="IPR037997">
    <property type="entry name" value="Dgk1-like"/>
</dbReference>
<evidence type="ECO:0000256" key="2">
    <source>
        <dbReference type="SAM" id="Phobius"/>
    </source>
</evidence>